<dbReference type="Proteomes" id="UP000010448">
    <property type="component" value="Unassembled WGS sequence"/>
</dbReference>
<dbReference type="PROSITE" id="PS51257">
    <property type="entry name" value="PROKAR_LIPOPROTEIN"/>
    <property type="match status" value="1"/>
</dbReference>
<protein>
    <recommendedName>
        <fullName evidence="3">Lipoprotein</fullName>
    </recommendedName>
</protein>
<sequence length="140" mass="14672">MRQVITLLLAASTLGGCSAVGNVLSKSGQVLMNPSIQVGAAHEQLSQVALSLYASPDVNPNPLSLASFAPGEETLAAPLDMEGLGPFAVNLRSANKDELVMHLRALAEHFENERSNVAGALAVRQRLAIPGLVVDEHAPR</sequence>
<comment type="caution">
    <text evidence="1">The sequence shown here is derived from an EMBL/GenBank/DDBJ whole genome shotgun (WGS) entry which is preliminary data.</text>
</comment>
<name>A0A7K4EM29_9PSED</name>
<dbReference type="RefSeq" id="WP_170395197.1">
    <property type="nucleotide sequence ID" value="NZ_AMWJ02000004.1"/>
</dbReference>
<organism evidence="1 2">
    <name type="scientific">Pseudomonas bharatica CSV86</name>
    <dbReference type="NCBI Taxonomy" id="1005395"/>
    <lineage>
        <taxon>Bacteria</taxon>
        <taxon>Pseudomonadati</taxon>
        <taxon>Pseudomonadota</taxon>
        <taxon>Gammaproteobacteria</taxon>
        <taxon>Pseudomonadales</taxon>
        <taxon>Pseudomonadaceae</taxon>
        <taxon>Pseudomonas</taxon>
        <taxon>Pseudomonas bharatica</taxon>
    </lineage>
</organism>
<proteinExistence type="predicted"/>
<reference evidence="1 2" key="1">
    <citation type="journal article" date="2013" name="Genome Announc.">
        <title>Genome Sequence of Naphthalene-Degrading Soil Bacterium Pseudomonas putida CSV86.</title>
        <authorList>
            <person name="Phale P.S."/>
            <person name="Paliwal V."/>
            <person name="Raju S.C."/>
            <person name="Modak A."/>
            <person name="Purohit H.J."/>
        </authorList>
    </citation>
    <scope>NUCLEOTIDE SEQUENCE [LARGE SCALE GENOMIC DNA]</scope>
    <source>
        <strain evidence="1 2">CSV86</strain>
    </source>
</reference>
<dbReference type="AlphaFoldDB" id="A0A7K4EM29"/>
<gene>
    <name evidence="1" type="ORF">CSV86_027990</name>
</gene>
<evidence type="ECO:0000313" key="2">
    <source>
        <dbReference type="Proteomes" id="UP000010448"/>
    </source>
</evidence>
<keyword evidence="2" id="KW-1185">Reference proteome</keyword>
<accession>A0A7K4EM29</accession>
<evidence type="ECO:0000313" key="1">
    <source>
        <dbReference type="EMBL" id="NNJ18742.1"/>
    </source>
</evidence>
<dbReference type="EMBL" id="AMWJ02000004">
    <property type="protein sequence ID" value="NNJ18742.1"/>
    <property type="molecule type" value="Genomic_DNA"/>
</dbReference>
<evidence type="ECO:0008006" key="3">
    <source>
        <dbReference type="Google" id="ProtNLM"/>
    </source>
</evidence>